<dbReference type="PROSITE" id="PS51202">
    <property type="entry name" value="RCK_C"/>
    <property type="match status" value="1"/>
</dbReference>
<dbReference type="GO" id="GO:0034707">
    <property type="term" value="C:chloride channel complex"/>
    <property type="evidence" value="ECO:0007669"/>
    <property type="project" value="UniProtKB-KW"/>
</dbReference>
<dbReference type="PRINTS" id="PR00762">
    <property type="entry name" value="CLCHANNEL"/>
</dbReference>
<feature type="transmembrane region" description="Helical" evidence="11">
    <location>
        <begin position="275"/>
        <end position="297"/>
    </location>
</feature>
<evidence type="ECO:0000256" key="2">
    <source>
        <dbReference type="ARBA" id="ARBA00022448"/>
    </source>
</evidence>
<dbReference type="PANTHER" id="PTHR43427:SF6">
    <property type="entry name" value="CHLORIDE CHANNEL PROTEIN CLC-E"/>
    <property type="match status" value="1"/>
</dbReference>
<evidence type="ECO:0000259" key="12">
    <source>
        <dbReference type="PROSITE" id="PS51202"/>
    </source>
</evidence>
<dbReference type="OrthoDB" id="9767361at2"/>
<reference evidence="14 15" key="1">
    <citation type="submission" date="2016-11" db="EMBL/GenBank/DDBJ databases">
        <authorList>
            <person name="Jaros S."/>
            <person name="Januszkiewicz K."/>
            <person name="Wedrychowicz H."/>
        </authorList>
    </citation>
    <scope>NUCLEOTIDE SEQUENCE [LARGE SCALE GENOMIC DNA]</scope>
    <source>
        <strain evidence="14 15">DSM 9705</strain>
    </source>
</reference>
<feature type="domain" description="CBS" evidence="13">
    <location>
        <begin position="529"/>
        <end position="589"/>
    </location>
</feature>
<feature type="domain" description="RCK C-terminal" evidence="12">
    <location>
        <begin position="595"/>
        <end position="677"/>
    </location>
</feature>
<evidence type="ECO:0000256" key="1">
    <source>
        <dbReference type="ARBA" id="ARBA00004141"/>
    </source>
</evidence>
<dbReference type="Proteomes" id="UP000184139">
    <property type="component" value="Unassembled WGS sequence"/>
</dbReference>
<dbReference type="PANTHER" id="PTHR43427">
    <property type="entry name" value="CHLORIDE CHANNEL PROTEIN CLC-E"/>
    <property type="match status" value="1"/>
</dbReference>
<dbReference type="AlphaFoldDB" id="A0A1M5SBS5"/>
<dbReference type="InterPro" id="IPR001807">
    <property type="entry name" value="ClC"/>
</dbReference>
<feature type="transmembrane region" description="Helical" evidence="11">
    <location>
        <begin position="345"/>
        <end position="364"/>
    </location>
</feature>
<keyword evidence="3 11" id="KW-0812">Transmembrane</keyword>
<evidence type="ECO:0000256" key="6">
    <source>
        <dbReference type="ARBA" id="ARBA00023136"/>
    </source>
</evidence>
<keyword evidence="2" id="KW-0813">Transport</keyword>
<evidence type="ECO:0000256" key="8">
    <source>
        <dbReference type="ARBA" id="ARBA00023214"/>
    </source>
</evidence>
<dbReference type="EMBL" id="FQXS01000001">
    <property type="protein sequence ID" value="SHH35966.1"/>
    <property type="molecule type" value="Genomic_DNA"/>
</dbReference>
<dbReference type="PROSITE" id="PS51371">
    <property type="entry name" value="CBS"/>
    <property type="match status" value="2"/>
</dbReference>
<accession>A0A1M5SBS5</accession>
<evidence type="ECO:0000256" key="10">
    <source>
        <dbReference type="PROSITE-ProRule" id="PRU00703"/>
    </source>
</evidence>
<dbReference type="Pfam" id="PF00654">
    <property type="entry name" value="Voltage_CLC"/>
    <property type="match status" value="1"/>
</dbReference>
<keyword evidence="4 11" id="KW-1133">Transmembrane helix</keyword>
<dbReference type="InterPro" id="IPR006037">
    <property type="entry name" value="RCK_C"/>
</dbReference>
<dbReference type="SUPFAM" id="SSF116726">
    <property type="entry name" value="TrkA C-terminal domain-like"/>
    <property type="match status" value="1"/>
</dbReference>
<evidence type="ECO:0000313" key="15">
    <source>
        <dbReference type="Proteomes" id="UP000184139"/>
    </source>
</evidence>
<proteinExistence type="predicted"/>
<evidence type="ECO:0000256" key="9">
    <source>
        <dbReference type="ARBA" id="ARBA00023303"/>
    </source>
</evidence>
<protein>
    <submittedName>
        <fullName evidence="14">Chloride channel protein, CIC family</fullName>
    </submittedName>
</protein>
<evidence type="ECO:0000256" key="7">
    <source>
        <dbReference type="ARBA" id="ARBA00023173"/>
    </source>
</evidence>
<name>A0A1M5SBS5_9BACT</name>
<feature type="transmembrane region" description="Helical" evidence="11">
    <location>
        <begin position="65"/>
        <end position="86"/>
    </location>
</feature>
<dbReference type="Gene3D" id="1.10.3080.10">
    <property type="entry name" value="Clc chloride channel"/>
    <property type="match status" value="1"/>
</dbReference>
<dbReference type="GO" id="GO:0006813">
    <property type="term" value="P:potassium ion transport"/>
    <property type="evidence" value="ECO:0007669"/>
    <property type="project" value="InterPro"/>
</dbReference>
<feature type="transmembrane region" description="Helical" evidence="11">
    <location>
        <begin position="161"/>
        <end position="185"/>
    </location>
</feature>
<keyword evidence="5" id="KW-0406">Ion transport</keyword>
<dbReference type="SUPFAM" id="SSF81340">
    <property type="entry name" value="Clc chloride channel"/>
    <property type="match status" value="1"/>
</dbReference>
<feature type="transmembrane region" description="Helical" evidence="11">
    <location>
        <begin position="376"/>
        <end position="402"/>
    </location>
</feature>
<evidence type="ECO:0000256" key="4">
    <source>
        <dbReference type="ARBA" id="ARBA00022989"/>
    </source>
</evidence>
<dbReference type="InterPro" id="IPR050368">
    <property type="entry name" value="ClC-type_chloride_channel"/>
</dbReference>
<keyword evidence="6 11" id="KW-0472">Membrane</keyword>
<evidence type="ECO:0000256" key="5">
    <source>
        <dbReference type="ARBA" id="ARBA00023065"/>
    </source>
</evidence>
<dbReference type="RefSeq" id="WP_073373025.1">
    <property type="nucleotide sequence ID" value="NZ_FQXS01000001.1"/>
</dbReference>
<feature type="transmembrane region" description="Helical" evidence="11">
    <location>
        <begin position="21"/>
        <end position="45"/>
    </location>
</feature>
<feature type="transmembrane region" description="Helical" evidence="11">
    <location>
        <begin position="197"/>
        <end position="215"/>
    </location>
</feature>
<dbReference type="GO" id="GO:0005254">
    <property type="term" value="F:chloride channel activity"/>
    <property type="evidence" value="ECO:0007669"/>
    <property type="project" value="UniProtKB-KW"/>
</dbReference>
<feature type="domain" description="CBS" evidence="13">
    <location>
        <begin position="463"/>
        <end position="522"/>
    </location>
</feature>
<keyword evidence="9" id="KW-0407">Ion channel</keyword>
<feature type="transmembrane region" description="Helical" evidence="11">
    <location>
        <begin position="235"/>
        <end position="255"/>
    </location>
</feature>
<dbReference type="InterPro" id="IPR000644">
    <property type="entry name" value="CBS_dom"/>
</dbReference>
<keyword evidence="8" id="KW-0868">Chloride</keyword>
<dbReference type="SUPFAM" id="SSF54631">
    <property type="entry name" value="CBS-domain pair"/>
    <property type="match status" value="1"/>
</dbReference>
<dbReference type="InterPro" id="IPR046342">
    <property type="entry name" value="CBS_dom_sf"/>
</dbReference>
<dbReference type="GO" id="GO:0008324">
    <property type="term" value="F:monoatomic cation transmembrane transporter activity"/>
    <property type="evidence" value="ECO:0007669"/>
    <property type="project" value="InterPro"/>
</dbReference>
<dbReference type="Gene3D" id="3.10.580.10">
    <property type="entry name" value="CBS-domain"/>
    <property type="match status" value="1"/>
</dbReference>
<organism evidence="14 15">
    <name type="scientific">Desulfofustis glycolicus DSM 9705</name>
    <dbReference type="NCBI Taxonomy" id="1121409"/>
    <lineage>
        <taxon>Bacteria</taxon>
        <taxon>Pseudomonadati</taxon>
        <taxon>Thermodesulfobacteriota</taxon>
        <taxon>Desulfobulbia</taxon>
        <taxon>Desulfobulbales</taxon>
        <taxon>Desulfocapsaceae</taxon>
        <taxon>Desulfofustis</taxon>
    </lineage>
</organism>
<dbReference type="STRING" id="1121409.SAMN02745124_00268"/>
<keyword evidence="15" id="KW-1185">Reference proteome</keyword>
<dbReference type="InterPro" id="IPR036721">
    <property type="entry name" value="RCK_C_sf"/>
</dbReference>
<keyword evidence="10" id="KW-0129">CBS domain</keyword>
<feature type="transmembrane region" description="Helical" evidence="11">
    <location>
        <begin position="408"/>
        <end position="428"/>
    </location>
</feature>
<evidence type="ECO:0000256" key="11">
    <source>
        <dbReference type="SAM" id="Phobius"/>
    </source>
</evidence>
<evidence type="ECO:0000259" key="13">
    <source>
        <dbReference type="PROSITE" id="PS51371"/>
    </source>
</evidence>
<gene>
    <name evidence="14" type="ORF">SAMN02745124_00268</name>
</gene>
<dbReference type="InterPro" id="IPR014743">
    <property type="entry name" value="Cl-channel_core"/>
</dbReference>
<dbReference type="Pfam" id="PF02080">
    <property type="entry name" value="TrkA_C"/>
    <property type="match status" value="1"/>
</dbReference>
<feature type="transmembrane region" description="Helical" evidence="11">
    <location>
        <begin position="318"/>
        <end position="339"/>
    </location>
</feature>
<evidence type="ECO:0000256" key="3">
    <source>
        <dbReference type="ARBA" id="ARBA00022692"/>
    </source>
</evidence>
<sequence length="684" mass="73602">MAQTRTLFSTLLDRFSPPVGLLLLVLSAIVGAGTGLAAVIFIKLIKIIETFCYITIPDLFPSLGLSIFLLAPVGGALLVGPLIIFARETKSSGVPEVMQALILHGGRIRARVVGTKIVGSALCLGSGGSAGREGPIVQIGASLGSALGQLFRLSDDRIKNLLGCGTAAGIAAAFNTPIAGVVFSIEVLMGNLQVRSFGNVVVAAVAGSIVSRHFLGSRPALSIPIHSFGSPLSVFFYLILGLLSALVGIMFIKMLSKTENLFDRVQAPQMLKPAMGAVLLGLIGVLFMVFVGTETGLKPHIYGQGFRFIESVLHGGTPFWLLLLLVFLKPLATALTLGSGSPGGVFGPSLFIGAMVGGCLGIIFKHFFPEISGEPGAYVLVGMAAMFAATARAPLTGMLTVFELSNDYLMILPMMFATITASYFAHWLHPESIFTIKLAKRGIRFYEGRDMDIMQGVTVEEVMRTQVVTVDKDQPLPELMALFQETNLLGFPVVTQGKKLWGIITLQDVHRIQSDSSSNLREMKVADVAVEGPIAVYPDEPIWVAIQKMSPRDLARLPVVSRDGSLRLVGSISRSDILRAYDVGVVRKQRGQILEQQTTLRSSTETGFVEFVLNEDDTCCNVSVKDLPLPQHVNLVSIRREGKTIVPRGNHHLQAGDVLTVFGRLEEINHLKDFLNSCPMPSPR</sequence>
<dbReference type="SMART" id="SM00116">
    <property type="entry name" value="CBS"/>
    <property type="match status" value="2"/>
</dbReference>
<evidence type="ECO:0000313" key="14">
    <source>
        <dbReference type="EMBL" id="SHH35966.1"/>
    </source>
</evidence>
<keyword evidence="7" id="KW-0869">Chloride channel</keyword>
<dbReference type="Gene3D" id="3.30.70.1450">
    <property type="entry name" value="Regulator of K+ conductance, C-terminal domain"/>
    <property type="match status" value="1"/>
</dbReference>
<dbReference type="CDD" id="cd00400">
    <property type="entry name" value="Voltage_gated_ClC"/>
    <property type="match status" value="1"/>
</dbReference>
<dbReference type="Pfam" id="PF00571">
    <property type="entry name" value="CBS"/>
    <property type="match status" value="2"/>
</dbReference>
<comment type="subcellular location">
    <subcellularLocation>
        <location evidence="1">Membrane</location>
        <topology evidence="1">Multi-pass membrane protein</topology>
    </subcellularLocation>
</comment>